<organism evidence="2 3">
    <name type="scientific">Longimycelium tulufanense</name>
    <dbReference type="NCBI Taxonomy" id="907463"/>
    <lineage>
        <taxon>Bacteria</taxon>
        <taxon>Bacillati</taxon>
        <taxon>Actinomycetota</taxon>
        <taxon>Actinomycetes</taxon>
        <taxon>Pseudonocardiales</taxon>
        <taxon>Pseudonocardiaceae</taxon>
        <taxon>Longimycelium</taxon>
    </lineage>
</organism>
<evidence type="ECO:0000313" key="3">
    <source>
        <dbReference type="Proteomes" id="UP000637578"/>
    </source>
</evidence>
<dbReference type="PRINTS" id="PR01950">
    <property type="entry name" value="LANCSUPER"/>
</dbReference>
<dbReference type="GO" id="GO:0005886">
    <property type="term" value="C:plasma membrane"/>
    <property type="evidence" value="ECO:0007669"/>
    <property type="project" value="TreeGrafter"/>
</dbReference>
<name>A0A8J3CCS9_9PSEU</name>
<keyword evidence="1" id="KW-0479">Metal-binding</keyword>
<evidence type="ECO:0000256" key="1">
    <source>
        <dbReference type="PIRSR" id="PIRSR607822-1"/>
    </source>
</evidence>
<gene>
    <name evidence="2" type="ORF">GCM10012275_19710</name>
</gene>
<dbReference type="Gene3D" id="1.50.10.20">
    <property type="match status" value="1"/>
</dbReference>
<accession>A0A8J3CCS9</accession>
<dbReference type="SMART" id="SM01260">
    <property type="entry name" value="LANC_like"/>
    <property type="match status" value="1"/>
</dbReference>
<protein>
    <submittedName>
        <fullName evidence="2">Uncharacterized protein</fullName>
    </submittedName>
</protein>
<keyword evidence="1" id="KW-0862">Zinc</keyword>
<dbReference type="CDD" id="cd04793">
    <property type="entry name" value="LanC"/>
    <property type="match status" value="1"/>
</dbReference>
<dbReference type="Proteomes" id="UP000637578">
    <property type="component" value="Unassembled WGS sequence"/>
</dbReference>
<feature type="binding site" evidence="1">
    <location>
        <position position="282"/>
    </location>
    <ligand>
        <name>Zn(2+)</name>
        <dbReference type="ChEBI" id="CHEBI:29105"/>
    </ligand>
</feature>
<keyword evidence="3" id="KW-1185">Reference proteome</keyword>
<sequence length="425" mass="45840">MRELARDVALVVADRITSPQRVAEFAATYPSTVRDTGVPHSPVSLVDGHPGIVLLLAHLDAHDSSERLHATHRHLSAATSALQQATERPCLFYGLPALAFATHLAAAGTANYASLLAQLDERVSEVTRDLLRTDAQGDRDDPLSGTRPDPTHDLIFGLSGLGRYLLLRLDKHAEVAAAVVTRLARYAVDLLDAPIDPRDKERDEVLVGAAHGLAGILSLLALAHRAGVVVPDHDTAIRRIADTLVSWRCPDDTTLCWPYSMQWHPETATYVPKLPSTRPAWCNGASGVITALAHAGRALNVERWTGCAVEAAEVICRQEPHTWRMSTIGLCHGYSGALQLLLRLAQLTGCHSFDATIRLLIERILEFHDPSAPFAFHRPGANQSLVPEGPGFIDGAVGTALALISYAIGLPEPDQPAWDSALLLS</sequence>
<evidence type="ECO:0000313" key="2">
    <source>
        <dbReference type="EMBL" id="GGM48860.1"/>
    </source>
</evidence>
<reference evidence="2" key="2">
    <citation type="submission" date="2020-09" db="EMBL/GenBank/DDBJ databases">
        <authorList>
            <person name="Sun Q."/>
            <person name="Zhou Y."/>
        </authorList>
    </citation>
    <scope>NUCLEOTIDE SEQUENCE</scope>
    <source>
        <strain evidence="2">CGMCC 4.5737</strain>
    </source>
</reference>
<comment type="caution">
    <text evidence="2">The sequence shown here is derived from an EMBL/GenBank/DDBJ whole genome shotgun (WGS) entry which is preliminary data.</text>
</comment>
<dbReference type="GO" id="GO:0031179">
    <property type="term" value="P:peptide modification"/>
    <property type="evidence" value="ECO:0007669"/>
    <property type="project" value="InterPro"/>
</dbReference>
<dbReference type="PRINTS" id="PR01955">
    <property type="entry name" value="LANCFRANKIA"/>
</dbReference>
<dbReference type="GO" id="GO:0046872">
    <property type="term" value="F:metal ion binding"/>
    <property type="evidence" value="ECO:0007669"/>
    <property type="project" value="UniProtKB-KW"/>
</dbReference>
<dbReference type="Pfam" id="PF05147">
    <property type="entry name" value="LANC_like"/>
    <property type="match status" value="1"/>
</dbReference>
<feature type="binding site" evidence="1">
    <location>
        <position position="332"/>
    </location>
    <ligand>
        <name>Zn(2+)</name>
        <dbReference type="ChEBI" id="CHEBI:29105"/>
    </ligand>
</feature>
<reference evidence="2" key="1">
    <citation type="journal article" date="2014" name="Int. J. Syst. Evol. Microbiol.">
        <title>Complete genome sequence of Corynebacterium casei LMG S-19264T (=DSM 44701T), isolated from a smear-ripened cheese.</title>
        <authorList>
            <consortium name="US DOE Joint Genome Institute (JGI-PGF)"/>
            <person name="Walter F."/>
            <person name="Albersmeier A."/>
            <person name="Kalinowski J."/>
            <person name="Ruckert C."/>
        </authorList>
    </citation>
    <scope>NUCLEOTIDE SEQUENCE</scope>
    <source>
        <strain evidence="2">CGMCC 4.5737</strain>
    </source>
</reference>
<dbReference type="PANTHER" id="PTHR12736:SF7">
    <property type="entry name" value="LANC-LIKE PROTEIN 3"/>
    <property type="match status" value="1"/>
</dbReference>
<dbReference type="AlphaFoldDB" id="A0A8J3CCS9"/>
<dbReference type="EMBL" id="BMMK01000007">
    <property type="protein sequence ID" value="GGM48860.1"/>
    <property type="molecule type" value="Genomic_DNA"/>
</dbReference>
<dbReference type="RefSeq" id="WP_189056194.1">
    <property type="nucleotide sequence ID" value="NZ_BMMK01000007.1"/>
</dbReference>
<proteinExistence type="predicted"/>
<dbReference type="InterPro" id="IPR007822">
    <property type="entry name" value="LANC-like"/>
</dbReference>
<dbReference type="PANTHER" id="PTHR12736">
    <property type="entry name" value="LANC-LIKE PROTEIN"/>
    <property type="match status" value="1"/>
</dbReference>
<feature type="binding site" evidence="1">
    <location>
        <position position="331"/>
    </location>
    <ligand>
        <name>Zn(2+)</name>
        <dbReference type="ChEBI" id="CHEBI:29105"/>
    </ligand>
</feature>
<dbReference type="InterPro" id="IPR033889">
    <property type="entry name" value="LanC"/>
</dbReference>
<dbReference type="SUPFAM" id="SSF158745">
    <property type="entry name" value="LanC-like"/>
    <property type="match status" value="1"/>
</dbReference>